<dbReference type="PROSITE" id="PS51257">
    <property type="entry name" value="PROKAR_LIPOPROTEIN"/>
    <property type="match status" value="1"/>
</dbReference>
<sequence>MKYIFLLIVLVISSCDTSKKTESISIGTKKTEFIEIKDFPNNLKAKNIILAIGDGVGPNQITLSRIAIGGFDHRLFIDQIPYVGTSLTHSYNNAYTDSAAAATAWSTGYKTKNRYLSLDPDKKILDTIVEMLHKKGYASGIVATSSVTHATPAALYAHIDSRYEYKNIANQLIDSSIDIALGGGKEFFDLNKINETHYVLTEKESLQLNFDHSKKLIGLFDDDGIERSNEKPTQREMTNFALNHLNKQCNRFFLMTEGSQIDWAAHDNDANEMIEEFKDFDLTIRDLINFVNEDNETLLIVTSDHETGGLQILKQDDDKVVVQWGTGGHTSIPVGVHAYGPGAELFQGLMDNTDIHYKILEAIDYKNLDNQSCSI</sequence>
<feature type="binding site" evidence="3">
    <location>
        <position position="54"/>
    </location>
    <ligand>
        <name>Mg(2+)</name>
        <dbReference type="ChEBI" id="CHEBI:18420"/>
    </ligand>
</feature>
<comment type="similarity">
    <text evidence="4">Belongs to the alkaline phosphatase family.</text>
</comment>
<dbReference type="GO" id="GO:0046872">
    <property type="term" value="F:metal ion binding"/>
    <property type="evidence" value="ECO:0007669"/>
    <property type="project" value="UniProtKB-KW"/>
</dbReference>
<evidence type="ECO:0000313" key="5">
    <source>
        <dbReference type="EMBL" id="RZO28251.1"/>
    </source>
</evidence>
<keyword evidence="3" id="KW-0460">Magnesium</keyword>
<dbReference type="SMART" id="SM00098">
    <property type="entry name" value="alkPPc"/>
    <property type="match status" value="1"/>
</dbReference>
<evidence type="ECO:0000256" key="3">
    <source>
        <dbReference type="PIRSR" id="PIRSR601952-2"/>
    </source>
</evidence>
<dbReference type="Pfam" id="PF00245">
    <property type="entry name" value="Alk_phosphatase"/>
    <property type="match status" value="2"/>
</dbReference>
<proteinExistence type="inferred from homology"/>
<keyword evidence="3" id="KW-0479">Metal-binding</keyword>
<feature type="binding site" evidence="3">
    <location>
        <position position="151"/>
    </location>
    <ligand>
        <name>Mg(2+)</name>
        <dbReference type="ChEBI" id="CHEBI:18420"/>
    </ligand>
</feature>
<gene>
    <name evidence="5" type="ORF">EVA93_01315</name>
</gene>
<dbReference type="PANTHER" id="PTHR11596">
    <property type="entry name" value="ALKALINE PHOSPHATASE"/>
    <property type="match status" value="1"/>
</dbReference>
<dbReference type="PANTHER" id="PTHR11596:SF5">
    <property type="entry name" value="ALKALINE PHOSPHATASE"/>
    <property type="match status" value="1"/>
</dbReference>
<feature type="binding site" evidence="3">
    <location>
        <position position="149"/>
    </location>
    <ligand>
        <name>Mg(2+)</name>
        <dbReference type="ChEBI" id="CHEBI:18420"/>
    </ligand>
</feature>
<feature type="binding site" evidence="3">
    <location>
        <position position="304"/>
    </location>
    <ligand>
        <name>Zn(2+)</name>
        <dbReference type="ChEBI" id="CHEBI:29105"/>
        <label>2</label>
    </ligand>
</feature>
<dbReference type="PRINTS" id="PR00113">
    <property type="entry name" value="ALKPHPHTASE"/>
</dbReference>
<dbReference type="InterPro" id="IPR017850">
    <property type="entry name" value="Alkaline_phosphatase_core_sf"/>
</dbReference>
<evidence type="ECO:0000256" key="1">
    <source>
        <dbReference type="ARBA" id="ARBA00022553"/>
    </source>
</evidence>
<reference evidence="5 6" key="1">
    <citation type="submission" date="2019-02" db="EMBL/GenBank/DDBJ databases">
        <title>Prokaryotic population dynamics and viral predation in marine succession experiment using metagenomics: the confinement effect.</title>
        <authorList>
            <person name="Haro-Moreno J.M."/>
            <person name="Rodriguez-Valera F."/>
            <person name="Lopez-Perez M."/>
        </authorList>
    </citation>
    <scope>NUCLEOTIDE SEQUENCE [LARGE SCALE GENOMIC DNA]</scope>
    <source>
        <strain evidence="5">MED-G160</strain>
    </source>
</reference>
<keyword evidence="3" id="KW-0862">Zinc</keyword>
<accession>A0A520N425</accession>
<dbReference type="GO" id="GO:0004035">
    <property type="term" value="F:alkaline phosphatase activity"/>
    <property type="evidence" value="ECO:0007669"/>
    <property type="project" value="TreeGrafter"/>
</dbReference>
<keyword evidence="1" id="KW-0597">Phosphoprotein</keyword>
<feature type="active site" description="Phosphoserine intermediate" evidence="2">
    <location>
        <position position="98"/>
    </location>
</feature>
<comment type="cofactor">
    <cofactor evidence="3">
        <name>Zn(2+)</name>
        <dbReference type="ChEBI" id="CHEBI:29105"/>
    </cofactor>
    <text evidence="3">Binds 2 Zn(2+) ions.</text>
</comment>
<dbReference type="SUPFAM" id="SSF53649">
    <property type="entry name" value="Alkaline phosphatase-like"/>
    <property type="match status" value="1"/>
</dbReference>
<dbReference type="Proteomes" id="UP000318710">
    <property type="component" value="Unassembled WGS sequence"/>
</dbReference>
<dbReference type="AlphaFoldDB" id="A0A520N425"/>
<evidence type="ECO:0000313" key="6">
    <source>
        <dbReference type="Proteomes" id="UP000318710"/>
    </source>
</evidence>
<organism evidence="5 6">
    <name type="scientific">SAR86 cluster bacterium</name>
    <dbReference type="NCBI Taxonomy" id="2030880"/>
    <lineage>
        <taxon>Bacteria</taxon>
        <taxon>Pseudomonadati</taxon>
        <taxon>Pseudomonadota</taxon>
        <taxon>Gammaproteobacteria</taxon>
        <taxon>SAR86 cluster</taxon>
    </lineage>
</organism>
<evidence type="ECO:0000256" key="4">
    <source>
        <dbReference type="RuleBase" id="RU003946"/>
    </source>
</evidence>
<evidence type="ECO:0000256" key="2">
    <source>
        <dbReference type="PIRSR" id="PIRSR601952-1"/>
    </source>
</evidence>
<comment type="cofactor">
    <cofactor evidence="3">
        <name>Mg(2+)</name>
        <dbReference type="ChEBI" id="CHEBI:18420"/>
    </cofactor>
    <text evidence="3">Binds 1 Mg(2+) ion.</text>
</comment>
<feature type="binding site" evidence="3">
    <location>
        <position position="257"/>
    </location>
    <ligand>
        <name>Mg(2+)</name>
        <dbReference type="ChEBI" id="CHEBI:18420"/>
    </ligand>
</feature>
<dbReference type="InterPro" id="IPR001952">
    <property type="entry name" value="Alkaline_phosphatase"/>
</dbReference>
<dbReference type="Gene3D" id="3.40.720.10">
    <property type="entry name" value="Alkaline Phosphatase, subunit A"/>
    <property type="match status" value="1"/>
</dbReference>
<comment type="caution">
    <text evidence="5">The sequence shown here is derived from an EMBL/GenBank/DDBJ whole genome shotgun (WGS) entry which is preliminary data.</text>
</comment>
<feature type="binding site" evidence="3">
    <location>
        <position position="305"/>
    </location>
    <ligand>
        <name>Zn(2+)</name>
        <dbReference type="ChEBI" id="CHEBI:29105"/>
        <label>2</label>
    </ligand>
</feature>
<protein>
    <submittedName>
        <fullName evidence="5">Alkaline phosphatase</fullName>
    </submittedName>
</protein>
<feature type="binding site" evidence="3">
    <location>
        <position position="54"/>
    </location>
    <ligand>
        <name>Zn(2+)</name>
        <dbReference type="ChEBI" id="CHEBI:29105"/>
        <label>2</label>
    </ligand>
</feature>
<dbReference type="CDD" id="cd16012">
    <property type="entry name" value="ALP"/>
    <property type="match status" value="1"/>
</dbReference>
<feature type="binding site" evidence="3">
    <location>
        <position position="266"/>
    </location>
    <ligand>
        <name>Zn(2+)</name>
        <dbReference type="ChEBI" id="CHEBI:29105"/>
        <label>2</label>
    </ligand>
</feature>
<name>A0A520N425_9GAMM</name>
<dbReference type="EMBL" id="SHBF01000004">
    <property type="protein sequence ID" value="RZO28251.1"/>
    <property type="molecule type" value="Genomic_DNA"/>
</dbReference>
<feature type="binding site" evidence="3">
    <location>
        <position position="262"/>
    </location>
    <ligand>
        <name>Zn(2+)</name>
        <dbReference type="ChEBI" id="CHEBI:29105"/>
        <label>2</label>
    </ligand>
</feature>